<dbReference type="FunFam" id="3.30.70.250:FF:000001">
    <property type="entry name" value="Malonyl CoA-acyl carrier protein transacylase"/>
    <property type="match status" value="1"/>
</dbReference>
<dbReference type="InterPro" id="IPR001227">
    <property type="entry name" value="Ac_transferase_dom_sf"/>
</dbReference>
<dbReference type="Pfam" id="PF21607">
    <property type="entry name" value="FabD_helical_ins"/>
    <property type="match status" value="1"/>
</dbReference>
<dbReference type="Gene3D" id="3.40.366.10">
    <property type="entry name" value="Malonyl-Coenzyme A Acyl Carrier Protein, domain 2"/>
    <property type="match status" value="1"/>
</dbReference>
<name>Q1RS57_BACAM</name>
<dbReference type="InterPro" id="IPR014179">
    <property type="entry name" value="PfaD-like_TIM-barrel"/>
</dbReference>
<dbReference type="SMART" id="SM00827">
    <property type="entry name" value="PKS_AT"/>
    <property type="match status" value="1"/>
</dbReference>
<protein>
    <recommendedName>
        <fullName evidence="2">[acyl-carrier-protein] S-malonyltransferase</fullName>
        <ecNumber evidence="2">2.3.1.39</ecNumber>
    </recommendedName>
</protein>
<dbReference type="NCBIfam" id="TIGR00128">
    <property type="entry name" value="fabD"/>
    <property type="match status" value="1"/>
</dbReference>
<evidence type="ECO:0000313" key="8">
    <source>
        <dbReference type="EMBL" id="CAG23974.1"/>
    </source>
</evidence>
<dbReference type="InterPro" id="IPR013785">
    <property type="entry name" value="Aldolase_TIM"/>
</dbReference>
<proteinExistence type="inferred from homology"/>
<evidence type="ECO:0000259" key="7">
    <source>
        <dbReference type="SMART" id="SM00827"/>
    </source>
</evidence>
<feature type="domain" description="Malonyl-CoA:ACP transacylase (MAT)" evidence="7">
    <location>
        <begin position="44"/>
        <end position="329"/>
    </location>
</feature>
<dbReference type="Pfam" id="PF03060">
    <property type="entry name" value="NMO"/>
    <property type="match status" value="1"/>
</dbReference>
<evidence type="ECO:0000256" key="6">
    <source>
        <dbReference type="SAM" id="MobiDB-lite"/>
    </source>
</evidence>
<dbReference type="InterPro" id="IPR050858">
    <property type="entry name" value="Mal-CoA-ACP_Trans/PKS_FabD"/>
</dbReference>
<dbReference type="InterPro" id="IPR016036">
    <property type="entry name" value="Malonyl_transacylase_ACP-bd"/>
</dbReference>
<keyword evidence="3 8" id="KW-0808">Transferase</keyword>
<dbReference type="GO" id="GO:0004314">
    <property type="term" value="F:[acyl-carrier-protein] S-malonyltransferase activity"/>
    <property type="evidence" value="ECO:0007669"/>
    <property type="project" value="UniProtKB-EC"/>
</dbReference>
<dbReference type="EMBL" id="AJ634062">
    <property type="protein sequence ID" value="CAG23974.1"/>
    <property type="molecule type" value="Genomic_DNA"/>
</dbReference>
<feature type="compositionally biased region" description="Basic and acidic residues" evidence="6">
    <location>
        <begin position="325"/>
        <end position="335"/>
    </location>
</feature>
<dbReference type="GO" id="GO:0006633">
    <property type="term" value="P:fatty acid biosynthetic process"/>
    <property type="evidence" value="ECO:0007669"/>
    <property type="project" value="TreeGrafter"/>
</dbReference>
<gene>
    <name evidence="8" type="primary">difA</name>
</gene>
<dbReference type="InterPro" id="IPR014043">
    <property type="entry name" value="Acyl_transferase_dom"/>
</dbReference>
<dbReference type="SUPFAM" id="SSF55048">
    <property type="entry name" value="Probable ACP-binding domain of malonyl-CoA ACP transacylase"/>
    <property type="match status" value="1"/>
</dbReference>
<dbReference type="SUPFAM" id="SSF52151">
    <property type="entry name" value="FabD/lysophospholipase-like"/>
    <property type="match status" value="1"/>
</dbReference>
<dbReference type="InterPro" id="IPR016035">
    <property type="entry name" value="Acyl_Trfase/lysoPLipase"/>
</dbReference>
<dbReference type="AlphaFoldDB" id="Q1RS57"/>
<keyword evidence="4 8" id="KW-0012">Acyltransferase</keyword>
<dbReference type="Gene3D" id="3.20.20.70">
    <property type="entry name" value="Aldolase class I"/>
    <property type="match status" value="1"/>
</dbReference>
<evidence type="ECO:0000256" key="4">
    <source>
        <dbReference type="ARBA" id="ARBA00023315"/>
    </source>
</evidence>
<dbReference type="PANTHER" id="PTHR42681">
    <property type="entry name" value="MALONYL-COA-ACYL CARRIER PROTEIN TRANSACYLASE, MITOCHONDRIAL"/>
    <property type="match status" value="1"/>
</dbReference>
<feature type="region of interest" description="Disordered" evidence="6">
    <location>
        <begin position="325"/>
        <end position="344"/>
    </location>
</feature>
<dbReference type="Gene3D" id="3.30.70.250">
    <property type="entry name" value="Malonyl-CoA ACP transacylase, ACP-binding"/>
    <property type="match status" value="1"/>
</dbReference>
<dbReference type="PANTHER" id="PTHR42681:SF1">
    <property type="entry name" value="MALONYL-COA-ACYL CARRIER PROTEIN TRANSACYLASE, MITOCHONDRIAL"/>
    <property type="match status" value="1"/>
</dbReference>
<comment type="catalytic activity">
    <reaction evidence="5">
        <text>holo-[ACP] + malonyl-CoA = malonyl-[ACP] + CoA</text>
        <dbReference type="Rhea" id="RHEA:41792"/>
        <dbReference type="Rhea" id="RHEA-COMP:9623"/>
        <dbReference type="Rhea" id="RHEA-COMP:9685"/>
        <dbReference type="ChEBI" id="CHEBI:57287"/>
        <dbReference type="ChEBI" id="CHEBI:57384"/>
        <dbReference type="ChEBI" id="CHEBI:64479"/>
        <dbReference type="ChEBI" id="CHEBI:78449"/>
        <dbReference type="EC" id="2.3.1.39"/>
    </reaction>
</comment>
<organism evidence="8">
    <name type="scientific">Bacillus amyloliquefaciens</name>
    <name type="common">Bacillus velezensis</name>
    <dbReference type="NCBI Taxonomy" id="1390"/>
    <lineage>
        <taxon>Bacteria</taxon>
        <taxon>Bacillati</taxon>
        <taxon>Bacillota</taxon>
        <taxon>Bacilli</taxon>
        <taxon>Bacillales</taxon>
        <taxon>Bacillaceae</taxon>
        <taxon>Bacillus</taxon>
        <taxon>Bacillus amyloliquefaciens group</taxon>
    </lineage>
</organism>
<dbReference type="NCBIfam" id="TIGR02814">
    <property type="entry name" value="pfaD_fam"/>
    <property type="match status" value="1"/>
</dbReference>
<dbReference type="GO" id="GO:0005829">
    <property type="term" value="C:cytosol"/>
    <property type="evidence" value="ECO:0007669"/>
    <property type="project" value="TreeGrafter"/>
</dbReference>
<accession>Q1RS57</accession>
<dbReference type="CDD" id="cd04742">
    <property type="entry name" value="NPD_FabD"/>
    <property type="match status" value="1"/>
</dbReference>
<evidence type="ECO:0000256" key="5">
    <source>
        <dbReference type="ARBA" id="ARBA00048462"/>
    </source>
</evidence>
<evidence type="ECO:0000256" key="3">
    <source>
        <dbReference type="ARBA" id="ARBA00022679"/>
    </source>
</evidence>
<dbReference type="InterPro" id="IPR049489">
    <property type="entry name" value="FabD-like_helical_ins"/>
</dbReference>
<comment type="similarity">
    <text evidence="1">Belongs to the FabD family.</text>
</comment>
<sequence>MFLFLCRCLHQSIYEIRDVFVWRSTCDIQNWRCGKDEDKMLTFVFPGQGSQFKGMGAGLFDEFQDLTRQADDILGYSIEELCLEDPNHQLGKTQFTQPALYTVSALSYLKKMKESGREPDYAAGHSLGEYNALFAAGCFDFETGLQLVKKRGELMSKAAPGGMAAVLGFTAEQVKEVLSDYHLTGIDIANHNSPSQIVIAGTKQDIEKAGPVFEKAGVRMYLPLNVSGAFHSRYMKDAEKEFADYLEETAFLPLRFPVISNLHAAPYKNDEIKTNLTLQMTNQVKWTDTIRRLMGLENNEIAEVGPGEVLTKLTRQIKKDAVPLPMPKEESDTADVKASAADPQKTAGMRLGNEDFKKDYNIQYAYMTGSMYRGIASEQMVIKAAKAGMLGFFGTGGLSIERIGQAIGTIRSALRQGETFGMNLLHHMMSPDKEVRMIDLYLKNGIHLIEASAFMGITPALVIYRAKGLSRNHDGSVSVQNKIIAKVSRPEVAEAFLNPAPAHVLERLVSDNRLTAGEAALAKEIPMADDICVEADSGGHTDQGIPYTLMPAMIRLRDRMMEKHGYAKKVRIGAAGGIGTPEAAAAAFLLGAEFIGTGSINQCTVEAGTSDSVKDLLQEANVQDTSYAPAGDMFEAGARVQVLKKGLFFPARANKLFDLYRQYNSLDEIDEKTKTLIEEKYFQRSFEEVYEQLKRDKSPEQIAKAEQNPKHKMAMVFKWYFSHTTRLALEGKSESKIDYQIHCGPALGAFNQWVKGTPLENWRNRHVDLIGKQLMEETAGLLAQRLVSITG</sequence>
<dbReference type="EC" id="2.3.1.39" evidence="2"/>
<reference evidence="8" key="1">
    <citation type="journal article" date="2006" name="J. Bacteriol.">
        <title>Structural and functional characterization of three polyketide synthase gene clusters in Bacillus amyloliquefaciens FZB 42.</title>
        <authorList>
            <person name="Chen X.-H."/>
            <person name="Vater J."/>
            <person name="Piel J."/>
            <person name="Franke P."/>
            <person name="Scholz R."/>
            <person name="Schneider K."/>
            <person name="Koumoutsi A."/>
            <person name="Hitzeroth G."/>
            <person name="Grammel N."/>
            <person name="Strittmatter A.W."/>
            <person name="Gottschalk G."/>
            <person name="Suessmuth R.D."/>
            <person name="Borriss R."/>
        </authorList>
    </citation>
    <scope>NUCLEOTIDE SEQUENCE</scope>
    <source>
        <strain evidence="8">FZB42</strain>
    </source>
</reference>
<dbReference type="SUPFAM" id="SSF51395">
    <property type="entry name" value="FMN-linked oxidoreductases"/>
    <property type="match status" value="1"/>
</dbReference>
<dbReference type="Pfam" id="PF00698">
    <property type="entry name" value="Acyl_transf_1"/>
    <property type="match status" value="1"/>
</dbReference>
<evidence type="ECO:0000256" key="1">
    <source>
        <dbReference type="ARBA" id="ARBA00008217"/>
    </source>
</evidence>
<dbReference type="InterPro" id="IPR004410">
    <property type="entry name" value="Malonyl_CoA-ACP_transAc_FabD"/>
</dbReference>
<evidence type="ECO:0000256" key="2">
    <source>
        <dbReference type="ARBA" id="ARBA00013258"/>
    </source>
</evidence>